<dbReference type="PROSITE" id="PS50893">
    <property type="entry name" value="ABC_TRANSPORTER_2"/>
    <property type="match status" value="1"/>
</dbReference>
<dbReference type="PROSITE" id="PS00211">
    <property type="entry name" value="ABC_TRANSPORTER_1"/>
    <property type="match status" value="1"/>
</dbReference>
<organism evidence="6 7">
    <name type="scientific">bacterium (Candidatus Blackallbacteria) CG17_big_fil_post_rev_8_21_14_2_50_48_46</name>
    <dbReference type="NCBI Taxonomy" id="2014261"/>
    <lineage>
        <taxon>Bacteria</taxon>
        <taxon>Candidatus Blackallbacteria</taxon>
    </lineage>
</organism>
<dbReference type="InterPro" id="IPR050763">
    <property type="entry name" value="ABC_transporter_ATP-binding"/>
</dbReference>
<feature type="domain" description="ABC transporter" evidence="5">
    <location>
        <begin position="4"/>
        <end position="241"/>
    </location>
</feature>
<keyword evidence="4" id="KW-0067">ATP-binding</keyword>
<comment type="caution">
    <text evidence="6">The sequence shown here is derived from an EMBL/GenBank/DDBJ whole genome shotgun (WGS) entry which is preliminary data.</text>
</comment>
<dbReference type="Gene3D" id="3.40.50.300">
    <property type="entry name" value="P-loop containing nucleotide triphosphate hydrolases"/>
    <property type="match status" value="1"/>
</dbReference>
<dbReference type="InterPro" id="IPR017871">
    <property type="entry name" value="ABC_transporter-like_CS"/>
</dbReference>
<dbReference type="InterPro" id="IPR027417">
    <property type="entry name" value="P-loop_NTPase"/>
</dbReference>
<dbReference type="GO" id="GO:0005524">
    <property type="term" value="F:ATP binding"/>
    <property type="evidence" value="ECO:0007669"/>
    <property type="project" value="UniProtKB-KW"/>
</dbReference>
<sequence length="305" mass="34482">MDALSVEHVHKTYRSPNRPELKAVKDISLHIPEGQIYGLLGPNGAGKSTLISMISGSLKPDPHSGPIKIFEHDVVKQTQAAKMLLGIVPQEIVVEPAFTVEEVLHYFSGMYGVSATDRRKRIPEVLESLGLADKMSERARWLSGGMKRRLMIAKALLHQPRLLILDEPTAGVDVALRQKIWELVKQLNQQGTTIIFTTHYLEEAEQLCESMTVINKGQVIKEGKVKEIQQEFSQKLIHFELFETEVEHLPGVRKVGVEFEYPFEDLPCDMRCLLEHYGENLKSFRNEVASLEKVFLELTGEEKTA</sequence>
<evidence type="ECO:0000259" key="5">
    <source>
        <dbReference type="PROSITE" id="PS50893"/>
    </source>
</evidence>
<reference evidence="6 7" key="1">
    <citation type="submission" date="2017-09" db="EMBL/GenBank/DDBJ databases">
        <title>Depth-based differentiation of microbial function through sediment-hosted aquifers and enrichment of novel symbionts in the deep terrestrial subsurface.</title>
        <authorList>
            <person name="Probst A.J."/>
            <person name="Ladd B."/>
            <person name="Jarett J.K."/>
            <person name="Geller-Mcgrath D.E."/>
            <person name="Sieber C.M."/>
            <person name="Emerson J.B."/>
            <person name="Anantharaman K."/>
            <person name="Thomas B.C."/>
            <person name="Malmstrom R."/>
            <person name="Stieglmeier M."/>
            <person name="Klingl A."/>
            <person name="Woyke T."/>
            <person name="Ryan C.M."/>
            <person name="Banfield J.F."/>
        </authorList>
    </citation>
    <scope>NUCLEOTIDE SEQUENCE [LARGE SCALE GENOMIC DNA]</scope>
    <source>
        <strain evidence="6">CG17_big_fil_post_rev_8_21_14_2_50_48_46</strain>
    </source>
</reference>
<dbReference type="InterPro" id="IPR003439">
    <property type="entry name" value="ABC_transporter-like_ATP-bd"/>
</dbReference>
<evidence type="ECO:0000256" key="2">
    <source>
        <dbReference type="ARBA" id="ARBA00022448"/>
    </source>
</evidence>
<evidence type="ECO:0000256" key="3">
    <source>
        <dbReference type="ARBA" id="ARBA00022741"/>
    </source>
</evidence>
<protein>
    <recommendedName>
        <fullName evidence="5">ABC transporter domain-containing protein</fullName>
    </recommendedName>
</protein>
<name>A0A2M7G0J2_9BACT</name>
<evidence type="ECO:0000256" key="4">
    <source>
        <dbReference type="ARBA" id="ARBA00022840"/>
    </source>
</evidence>
<evidence type="ECO:0000256" key="1">
    <source>
        <dbReference type="ARBA" id="ARBA00005417"/>
    </source>
</evidence>
<dbReference type="Proteomes" id="UP000231019">
    <property type="component" value="Unassembled WGS sequence"/>
</dbReference>
<dbReference type="PANTHER" id="PTHR42711">
    <property type="entry name" value="ABC TRANSPORTER ATP-BINDING PROTEIN"/>
    <property type="match status" value="1"/>
</dbReference>
<dbReference type="PANTHER" id="PTHR42711:SF5">
    <property type="entry name" value="ABC TRANSPORTER ATP-BINDING PROTEIN NATA"/>
    <property type="match status" value="1"/>
</dbReference>
<gene>
    <name evidence="6" type="ORF">COW36_19355</name>
</gene>
<proteinExistence type="inferred from homology"/>
<keyword evidence="3" id="KW-0547">Nucleotide-binding</keyword>
<evidence type="ECO:0000313" key="7">
    <source>
        <dbReference type="Proteomes" id="UP000231019"/>
    </source>
</evidence>
<dbReference type="SUPFAM" id="SSF52540">
    <property type="entry name" value="P-loop containing nucleoside triphosphate hydrolases"/>
    <property type="match status" value="1"/>
</dbReference>
<dbReference type="EMBL" id="PFFQ01000054">
    <property type="protein sequence ID" value="PIW15081.1"/>
    <property type="molecule type" value="Genomic_DNA"/>
</dbReference>
<keyword evidence="2" id="KW-0813">Transport</keyword>
<dbReference type="InterPro" id="IPR003593">
    <property type="entry name" value="AAA+_ATPase"/>
</dbReference>
<dbReference type="GO" id="GO:0016887">
    <property type="term" value="F:ATP hydrolysis activity"/>
    <property type="evidence" value="ECO:0007669"/>
    <property type="project" value="InterPro"/>
</dbReference>
<accession>A0A2M7G0J2</accession>
<dbReference type="AlphaFoldDB" id="A0A2M7G0J2"/>
<evidence type="ECO:0000313" key="6">
    <source>
        <dbReference type="EMBL" id="PIW15081.1"/>
    </source>
</evidence>
<dbReference type="Pfam" id="PF00005">
    <property type="entry name" value="ABC_tran"/>
    <property type="match status" value="1"/>
</dbReference>
<dbReference type="SMART" id="SM00382">
    <property type="entry name" value="AAA"/>
    <property type="match status" value="1"/>
</dbReference>
<comment type="similarity">
    <text evidence="1">Belongs to the ABC transporter superfamily.</text>
</comment>